<evidence type="ECO:0000313" key="1">
    <source>
        <dbReference type="EMBL" id="ONL96972.1"/>
    </source>
</evidence>
<proteinExistence type="predicted"/>
<dbReference type="InParanoid" id="A0A1D6JZF4"/>
<gene>
    <name evidence="1" type="ORF">ZEAMMB73_Zm00001d028760</name>
</gene>
<dbReference type="AlphaFoldDB" id="A0A1D6JZF4"/>
<reference evidence="1" key="1">
    <citation type="submission" date="2015-12" db="EMBL/GenBank/DDBJ databases">
        <title>Update maize B73 reference genome by single molecule sequencing technologies.</title>
        <authorList>
            <consortium name="Maize Genome Sequencing Project"/>
            <person name="Ware D."/>
        </authorList>
    </citation>
    <scope>NUCLEOTIDE SEQUENCE [LARGE SCALE GENOMIC DNA]</scope>
    <source>
        <tissue evidence="1">Seedling</tissue>
    </source>
</reference>
<protein>
    <submittedName>
        <fullName evidence="1">Uncharacterized protein</fullName>
    </submittedName>
</protein>
<accession>A0A1D6JZF4</accession>
<sequence length="94" mass="10056">MQPGASWWHVESAQRPVNQGAWTTTPWTNCAAAAMEGHRSLSSSVCAHPPLWDLVAPPLVHSRPIVAAAGLYWRPSSPIGHAVASSLPGRAREI</sequence>
<organism evidence="1">
    <name type="scientific">Zea mays</name>
    <name type="common">Maize</name>
    <dbReference type="NCBI Taxonomy" id="4577"/>
    <lineage>
        <taxon>Eukaryota</taxon>
        <taxon>Viridiplantae</taxon>
        <taxon>Streptophyta</taxon>
        <taxon>Embryophyta</taxon>
        <taxon>Tracheophyta</taxon>
        <taxon>Spermatophyta</taxon>
        <taxon>Magnoliopsida</taxon>
        <taxon>Liliopsida</taxon>
        <taxon>Poales</taxon>
        <taxon>Poaceae</taxon>
        <taxon>PACMAD clade</taxon>
        <taxon>Panicoideae</taxon>
        <taxon>Andropogonodae</taxon>
        <taxon>Andropogoneae</taxon>
        <taxon>Tripsacinae</taxon>
        <taxon>Zea</taxon>
    </lineage>
</organism>
<dbReference type="EMBL" id="CM007647">
    <property type="protein sequence ID" value="ONL96972.1"/>
    <property type="molecule type" value="Genomic_DNA"/>
</dbReference>
<accession>A0A317Y5N3</accession>
<name>A0A1D6JZF4_MAIZE</name>